<comment type="caution">
    <text evidence="7">The sequence shown here is derived from an EMBL/GenBank/DDBJ whole genome shotgun (WGS) entry which is preliminary data.</text>
</comment>
<feature type="domain" description="Hydantoinase/oxoprolinase N-terminal" evidence="5">
    <location>
        <begin position="16"/>
        <end position="195"/>
    </location>
</feature>
<dbReference type="InterPro" id="IPR049517">
    <property type="entry name" value="ACX-like_C"/>
</dbReference>
<dbReference type="AlphaFoldDB" id="A0A8H6WXI4"/>
<dbReference type="Proteomes" id="UP000620124">
    <property type="component" value="Unassembled WGS sequence"/>
</dbReference>
<dbReference type="Pfam" id="PF19278">
    <property type="entry name" value="Hydant_A_C"/>
    <property type="match status" value="1"/>
</dbReference>
<feature type="domain" description="Hydantoinase A/oxoprolinase" evidence="3">
    <location>
        <begin position="218"/>
        <end position="503"/>
    </location>
</feature>
<name>A0A8H6WXI4_9AGAR</name>
<evidence type="ECO:0000313" key="7">
    <source>
        <dbReference type="EMBL" id="KAF7330449.1"/>
    </source>
</evidence>
<dbReference type="InterPro" id="IPR045079">
    <property type="entry name" value="Oxoprolinase-like"/>
</dbReference>
<feature type="domain" description="Hydantoinase B/oxoprolinase" evidence="4">
    <location>
        <begin position="709"/>
        <end position="1072"/>
    </location>
</feature>
<dbReference type="GO" id="GO:0005829">
    <property type="term" value="C:cytosol"/>
    <property type="evidence" value="ECO:0007669"/>
    <property type="project" value="TreeGrafter"/>
</dbReference>
<dbReference type="InterPro" id="IPR003692">
    <property type="entry name" value="Hydantoinase_B"/>
</dbReference>
<organism evidence="7 8">
    <name type="scientific">Mycena venus</name>
    <dbReference type="NCBI Taxonomy" id="2733690"/>
    <lineage>
        <taxon>Eukaryota</taxon>
        <taxon>Fungi</taxon>
        <taxon>Dikarya</taxon>
        <taxon>Basidiomycota</taxon>
        <taxon>Agaricomycotina</taxon>
        <taxon>Agaricomycetes</taxon>
        <taxon>Agaricomycetidae</taxon>
        <taxon>Agaricales</taxon>
        <taxon>Marasmiineae</taxon>
        <taxon>Mycenaceae</taxon>
        <taxon>Mycena</taxon>
    </lineage>
</organism>
<dbReference type="EMBL" id="JACAZI010000033">
    <property type="protein sequence ID" value="KAF7330449.1"/>
    <property type="molecule type" value="Genomic_DNA"/>
</dbReference>
<dbReference type="Pfam" id="PF02538">
    <property type="entry name" value="Hydantoinase_B"/>
    <property type="match status" value="1"/>
</dbReference>
<keyword evidence="8" id="KW-1185">Reference proteome</keyword>
<accession>A0A8H6WXI4</accession>
<protein>
    <submittedName>
        <fullName evidence="7">Putative hydantoin utilization protein</fullName>
    </submittedName>
</protein>
<evidence type="ECO:0000256" key="1">
    <source>
        <dbReference type="ARBA" id="ARBA00010403"/>
    </source>
</evidence>
<dbReference type="GO" id="GO:0017168">
    <property type="term" value="F:5-oxoprolinase (ATP-hydrolyzing) activity"/>
    <property type="evidence" value="ECO:0007669"/>
    <property type="project" value="TreeGrafter"/>
</dbReference>
<feature type="region of interest" description="Disordered" evidence="2">
    <location>
        <begin position="1106"/>
        <end position="1125"/>
    </location>
</feature>
<dbReference type="PANTHER" id="PTHR11365">
    <property type="entry name" value="5-OXOPROLINASE RELATED"/>
    <property type="match status" value="1"/>
</dbReference>
<evidence type="ECO:0000259" key="4">
    <source>
        <dbReference type="Pfam" id="PF02538"/>
    </source>
</evidence>
<reference evidence="7" key="1">
    <citation type="submission" date="2020-05" db="EMBL/GenBank/DDBJ databases">
        <title>Mycena genomes resolve the evolution of fungal bioluminescence.</title>
        <authorList>
            <person name="Tsai I.J."/>
        </authorList>
    </citation>
    <scope>NUCLEOTIDE SEQUENCE</scope>
    <source>
        <strain evidence="7">CCC161011</strain>
    </source>
</reference>
<dbReference type="Pfam" id="PF01968">
    <property type="entry name" value="Hydantoinase_A"/>
    <property type="match status" value="1"/>
</dbReference>
<gene>
    <name evidence="7" type="ORF">MVEN_02483900</name>
</gene>
<evidence type="ECO:0000259" key="5">
    <source>
        <dbReference type="Pfam" id="PF05378"/>
    </source>
</evidence>
<comment type="similarity">
    <text evidence="1">Belongs to the oxoprolinase family.</text>
</comment>
<sequence>MGDQPGDETLPNSNYRLGVDVGGTFTDLILLNVETGETWQSKVASTPKDQSLGVRTGIDEITDKIPDNSSVVLQVVNHGTTVATNAILEGRGAKVALIVTEGYRDILQTRRSQVPGGLASWITWKKPEPLAPLEATIEAPGRMATDGTEVRPFNADVFTQRLQSLVIQKPEAITVSLINSFANPSHEQAVLRVLADVLPDVPVSLSSDVLPELMEYERAVTTVCNSYVKPNVSLYLNNLVKSLEGKTKHLRILRSDGGLSSVSLATRFPVTLALSGPAGGVSGVVSSVASETKYKNLITLDMGGTSTDVALIENASPRIRRETHVADLIVRSPSVDVRTVGAGGGSIAHVPQVTKSLRVGPESAGAVPGPACYGTGGTQTTVTDANAVLGYLPEYLLGGSFKLDLNAAKQAVQRTADDLGISLFEAAEGIIRVANETMYGALRLVSVEQGYDPRDFSLVAFGGAGPLHGNALGILLHSWPVIIPPSPGVLCAWGDATTVLRHEETRTFIRNLAHTDSEDIVQGYAELLAKAEKIMLEEQGVYKYQADLRYLGQAITIPIDVELSQLRLDASSHISDLFEKAHQKAFTYKLSSDIELMNLRIVAEEISPEFKVQRLAAAETAEPDASAIAGRTTLVYQNIEYTDSPIWARSALKWGHVVQGPCVVNEMDSNTLVLPGYKAEVDEIGNLLIWESNNSKIVAQDKSDDEGLDTVMVDIFESALRNARNEMDTLMTRVSMSPAIREQQDEFNVIAEPGGKMIVGQFGSFIGQFLDMWKGTVEEGDIFLVNDPYSVGGSISHLNDWLVMMPIHMNNKLIAWTSNFGHMTDGGAVPGSLPTGAMSVFEEGIQIPVTKVASKGVWNEPLMELIYRNCRLPEWNRSDTRALVAACTLAGKRMQELYTRFGDKNYFAIIGELLNRNRKAIGTLIKEVIPEEPVYFEDWIDDDGRGLGPWKVACTMSKSPSGLLKMDFTGTDPQSPSSVNYYLSHNMFIGIYLVTVYDPRCVVNDGFHDLVDLRIPEGTLLNPMRPAALSTRTHLLGRVMDLLSGLLGQKAPEFMTAGGFSDSPHFMFCGFQLLSECTSLTMAEFQQVFWIQRKWEMVPTISNRFRGDSGSPSRRWDGRTLSVAG</sequence>
<dbReference type="InterPro" id="IPR002821">
    <property type="entry name" value="Hydantoinase_A"/>
</dbReference>
<feature type="domain" description="Acetophenone carboxylase-like C-terminal" evidence="6">
    <location>
        <begin position="537"/>
        <end position="683"/>
    </location>
</feature>
<evidence type="ECO:0000259" key="6">
    <source>
        <dbReference type="Pfam" id="PF19278"/>
    </source>
</evidence>
<evidence type="ECO:0000313" key="8">
    <source>
        <dbReference type="Proteomes" id="UP000620124"/>
    </source>
</evidence>
<dbReference type="PANTHER" id="PTHR11365:SF23">
    <property type="entry name" value="HYPOTHETICAL 5-OXOPROLINASE (EUROFUNG)-RELATED"/>
    <property type="match status" value="1"/>
</dbReference>
<proteinExistence type="inferred from homology"/>
<evidence type="ECO:0000259" key="3">
    <source>
        <dbReference type="Pfam" id="PF01968"/>
    </source>
</evidence>
<dbReference type="Pfam" id="PF05378">
    <property type="entry name" value="Hydant_A_N"/>
    <property type="match status" value="1"/>
</dbReference>
<dbReference type="GO" id="GO:0006749">
    <property type="term" value="P:glutathione metabolic process"/>
    <property type="evidence" value="ECO:0007669"/>
    <property type="project" value="TreeGrafter"/>
</dbReference>
<evidence type="ECO:0000256" key="2">
    <source>
        <dbReference type="SAM" id="MobiDB-lite"/>
    </source>
</evidence>
<dbReference type="InterPro" id="IPR008040">
    <property type="entry name" value="Hydant_A_N"/>
</dbReference>
<dbReference type="OrthoDB" id="3643at2759"/>